<evidence type="ECO:0000256" key="7">
    <source>
        <dbReference type="SAM" id="Phobius"/>
    </source>
</evidence>
<evidence type="ECO:0000313" key="8">
    <source>
        <dbReference type="EMBL" id="TPW44273.1"/>
    </source>
</evidence>
<keyword evidence="6 7" id="KW-0472">Membrane</keyword>
<dbReference type="InterPro" id="IPR003317">
    <property type="entry name" value="Cyt-d_oxidase_su2"/>
</dbReference>
<feature type="transmembrane region" description="Helical" evidence="7">
    <location>
        <begin position="12"/>
        <end position="39"/>
    </location>
</feature>
<dbReference type="Pfam" id="PF02322">
    <property type="entry name" value="Cyt_bd_oxida_II"/>
    <property type="match status" value="1"/>
</dbReference>
<feature type="transmembrane region" description="Helical" evidence="7">
    <location>
        <begin position="189"/>
        <end position="208"/>
    </location>
</feature>
<dbReference type="GO" id="GO:0009055">
    <property type="term" value="F:electron transfer activity"/>
    <property type="evidence" value="ECO:0007669"/>
    <property type="project" value="TreeGrafter"/>
</dbReference>
<dbReference type="GO" id="GO:0070069">
    <property type="term" value="C:cytochrome complex"/>
    <property type="evidence" value="ECO:0007669"/>
    <property type="project" value="TreeGrafter"/>
</dbReference>
<keyword evidence="5 7" id="KW-1133">Transmembrane helix</keyword>
<dbReference type="PANTHER" id="PTHR43141:SF4">
    <property type="entry name" value="CYTOCHROME BD2 SUBUNIT II"/>
    <property type="match status" value="1"/>
</dbReference>
<protein>
    <submittedName>
        <fullName evidence="8">Cytochrome d ubiquinol oxidase subunit II</fullName>
    </submittedName>
</protein>
<comment type="subcellular location">
    <subcellularLocation>
        <location evidence="1">Cell membrane</location>
        <topology evidence="1">Multi-pass membrane protein</topology>
    </subcellularLocation>
</comment>
<evidence type="ECO:0000256" key="1">
    <source>
        <dbReference type="ARBA" id="ARBA00004651"/>
    </source>
</evidence>
<feature type="transmembrane region" description="Helical" evidence="7">
    <location>
        <begin position="123"/>
        <end position="141"/>
    </location>
</feature>
<dbReference type="Proteomes" id="UP000319523">
    <property type="component" value="Unassembled WGS sequence"/>
</dbReference>
<feature type="transmembrane region" description="Helical" evidence="7">
    <location>
        <begin position="290"/>
        <end position="313"/>
    </location>
</feature>
<feature type="transmembrane region" description="Helical" evidence="7">
    <location>
        <begin position="153"/>
        <end position="177"/>
    </location>
</feature>
<gene>
    <name evidence="8" type="ORF">FKM52_00740</name>
</gene>
<dbReference type="GO" id="GO:0005886">
    <property type="term" value="C:plasma membrane"/>
    <property type="evidence" value="ECO:0007669"/>
    <property type="project" value="UniProtKB-SubCell"/>
</dbReference>
<feature type="transmembrane region" description="Helical" evidence="7">
    <location>
        <begin position="246"/>
        <end position="270"/>
    </location>
</feature>
<dbReference type="GO" id="GO:0019646">
    <property type="term" value="P:aerobic electron transport chain"/>
    <property type="evidence" value="ECO:0007669"/>
    <property type="project" value="TreeGrafter"/>
</dbReference>
<keyword evidence="4 7" id="KW-0812">Transmembrane</keyword>
<dbReference type="GO" id="GO:0016682">
    <property type="term" value="F:oxidoreductase activity, acting on diphenols and related substances as donors, oxygen as acceptor"/>
    <property type="evidence" value="ECO:0007669"/>
    <property type="project" value="TreeGrafter"/>
</dbReference>
<dbReference type="AlphaFoldDB" id="A0A506VGX9"/>
<dbReference type="PANTHER" id="PTHR43141">
    <property type="entry name" value="CYTOCHROME BD2 SUBUNIT II"/>
    <property type="match status" value="1"/>
</dbReference>
<evidence type="ECO:0000256" key="3">
    <source>
        <dbReference type="ARBA" id="ARBA00022475"/>
    </source>
</evidence>
<feature type="transmembrane region" description="Helical" evidence="7">
    <location>
        <begin position="84"/>
        <end position="102"/>
    </location>
</feature>
<evidence type="ECO:0000256" key="5">
    <source>
        <dbReference type="ARBA" id="ARBA00022989"/>
    </source>
</evidence>
<evidence type="ECO:0000256" key="2">
    <source>
        <dbReference type="ARBA" id="ARBA00007543"/>
    </source>
</evidence>
<dbReference type="OrthoDB" id="9776710at2"/>
<feature type="transmembrane region" description="Helical" evidence="7">
    <location>
        <begin position="60"/>
        <end position="78"/>
    </location>
</feature>
<feature type="transmembrane region" description="Helical" evidence="7">
    <location>
        <begin position="220"/>
        <end position="239"/>
    </location>
</feature>
<keyword evidence="3" id="KW-1003">Cell membrane</keyword>
<reference evidence="8 9" key="1">
    <citation type="submission" date="2019-06" db="EMBL/GenBank/DDBJ databases">
        <authorList>
            <person name="Yang Y."/>
        </authorList>
    </citation>
    <scope>NUCLEOTIDE SEQUENCE [LARGE SCALE GENOMIC DNA]</scope>
    <source>
        <strain evidence="8 9">BIT-26</strain>
    </source>
</reference>
<evidence type="ECO:0000256" key="6">
    <source>
        <dbReference type="ARBA" id="ARBA00023136"/>
    </source>
</evidence>
<accession>A0A506VGX9</accession>
<evidence type="ECO:0000256" key="4">
    <source>
        <dbReference type="ARBA" id="ARBA00022692"/>
    </source>
</evidence>
<comment type="caution">
    <text evidence="8">The sequence shown here is derived from an EMBL/GenBank/DDBJ whole genome shotgun (WGS) entry which is preliminary data.</text>
</comment>
<comment type="similarity">
    <text evidence="2">Belongs to the cytochrome ubiquinol oxidase subunit 2 family.</text>
</comment>
<sequence length="318" mass="35058">MVIALSLADISAATLAVSLLLYLLLDGTDLGVGMLLFCFRDADSRRRLTATILPIWDANETWLVLLAGGMLALFPLAYSSLFSAIYLPLFIMLLALVLRAVALEYRGHVAPRWHRTLDNLHQLSSLVAAFMQGALAGLVVGNQTQAGPFAWLTLYPALCGFGLIAAYLLCGCCWIQWRVRGPEIRLAHHLAWLFLVLSLSLLTAINLLDSRALLQAWQRPPGRIALLLMLLTLAGLLFAMARRRPVLALMLSLSLITLCWGLLIIGLYPWLLPGRLTIQQAAAAPATQLFLLGGYALILPVTLAYNSWAFWVFRARVR</sequence>
<keyword evidence="9" id="KW-1185">Reference proteome</keyword>
<dbReference type="EMBL" id="VHQI01000001">
    <property type="protein sequence ID" value="TPW44273.1"/>
    <property type="molecule type" value="Genomic_DNA"/>
</dbReference>
<organism evidence="8 9">
    <name type="scientific">Mixta tenebrionis</name>
    <dbReference type="NCBI Taxonomy" id="2562439"/>
    <lineage>
        <taxon>Bacteria</taxon>
        <taxon>Pseudomonadati</taxon>
        <taxon>Pseudomonadota</taxon>
        <taxon>Gammaproteobacteria</taxon>
        <taxon>Enterobacterales</taxon>
        <taxon>Erwiniaceae</taxon>
        <taxon>Mixta</taxon>
    </lineage>
</organism>
<evidence type="ECO:0000313" key="9">
    <source>
        <dbReference type="Proteomes" id="UP000319523"/>
    </source>
</evidence>
<name>A0A506VGX9_9GAMM</name>
<proteinExistence type="inferred from homology"/>